<comment type="similarity">
    <text evidence="3">Belongs to the TRAFAC class myosin-kinesin ATPase superfamily. Kinesin family. KIN-10 subfamily.</text>
</comment>
<evidence type="ECO:0000313" key="6">
    <source>
        <dbReference type="Proteomes" id="UP000236161"/>
    </source>
</evidence>
<sequence length="361" mass="40144">MASRSCQFINRQRHDNARIKSKENRRRSQSHNSPINGLYPLDRGMMKQGSYAFGSSGKKIISSSFISYNRHQNRAYDSAYKKPVASAYLPKWRKLSNISTPGTNVARANSCRQEEATELIASTLKGESAGSSAVSVSGAVEEENLSLSGCENSFTAEEECQLRIDDNGSSVTMDGSLYAADIPQNVDPRQEIESGICLHPYSCSPRASKNSSSFDDDKHSPTLTEQLREISNTLKALSSRPICIYTSEIDEPYIEPKTPRLPFSSNLDGHFMSESFTTPQEKFKTRSIGLKKSLMNECLDFLNSASKEELKQLKGIGEKRATRILQLREQTPKPFKEIDDLKGLGLSSKQVKGMMSKVLDI</sequence>
<dbReference type="GO" id="GO:0005874">
    <property type="term" value="C:microtubule"/>
    <property type="evidence" value="ECO:0007669"/>
    <property type="project" value="UniProtKB-KW"/>
</dbReference>
<keyword evidence="2" id="KW-0505">Motor protein</keyword>
<dbReference type="OrthoDB" id="3176171at2759"/>
<dbReference type="STRING" id="1088818.A0A2I0AV74"/>
<dbReference type="Proteomes" id="UP000236161">
    <property type="component" value="Unassembled WGS sequence"/>
</dbReference>
<organism evidence="5 6">
    <name type="scientific">Apostasia shenzhenica</name>
    <dbReference type="NCBI Taxonomy" id="1088818"/>
    <lineage>
        <taxon>Eukaryota</taxon>
        <taxon>Viridiplantae</taxon>
        <taxon>Streptophyta</taxon>
        <taxon>Embryophyta</taxon>
        <taxon>Tracheophyta</taxon>
        <taxon>Spermatophyta</taxon>
        <taxon>Magnoliopsida</taxon>
        <taxon>Liliopsida</taxon>
        <taxon>Asparagales</taxon>
        <taxon>Orchidaceae</taxon>
        <taxon>Apostasioideae</taxon>
        <taxon>Apostasia</taxon>
    </lineage>
</organism>
<dbReference type="AlphaFoldDB" id="A0A2I0AV74"/>
<dbReference type="InterPro" id="IPR051675">
    <property type="entry name" value="Endo/Exo/Phosphatase_dom_1"/>
</dbReference>
<evidence type="ECO:0000256" key="3">
    <source>
        <dbReference type="ARBA" id="ARBA00061615"/>
    </source>
</evidence>
<feature type="region of interest" description="Disordered" evidence="4">
    <location>
        <begin position="1"/>
        <end position="41"/>
    </location>
</feature>
<protein>
    <recommendedName>
        <fullName evidence="7">Kinesin-like protein KIF22</fullName>
    </recommendedName>
</protein>
<dbReference type="PANTHER" id="PTHR21180:SF32">
    <property type="entry name" value="ENDONUCLEASE_EXONUCLEASE_PHOSPHATASE FAMILY DOMAIN-CONTAINING PROTEIN 1"/>
    <property type="match status" value="1"/>
</dbReference>
<evidence type="ECO:0000256" key="4">
    <source>
        <dbReference type="SAM" id="MobiDB-lite"/>
    </source>
</evidence>
<evidence type="ECO:0000256" key="1">
    <source>
        <dbReference type="ARBA" id="ARBA00022701"/>
    </source>
</evidence>
<feature type="compositionally biased region" description="Basic and acidic residues" evidence="4">
    <location>
        <begin position="12"/>
        <end position="22"/>
    </location>
</feature>
<reference evidence="5 6" key="1">
    <citation type="journal article" date="2017" name="Nature">
        <title>The Apostasia genome and the evolution of orchids.</title>
        <authorList>
            <person name="Zhang G.Q."/>
            <person name="Liu K.W."/>
            <person name="Li Z."/>
            <person name="Lohaus R."/>
            <person name="Hsiao Y.Y."/>
            <person name="Niu S.C."/>
            <person name="Wang J.Y."/>
            <person name="Lin Y.C."/>
            <person name="Xu Q."/>
            <person name="Chen L.J."/>
            <person name="Yoshida K."/>
            <person name="Fujiwara S."/>
            <person name="Wang Z.W."/>
            <person name="Zhang Y.Q."/>
            <person name="Mitsuda N."/>
            <person name="Wang M."/>
            <person name="Liu G.H."/>
            <person name="Pecoraro L."/>
            <person name="Huang H.X."/>
            <person name="Xiao X.J."/>
            <person name="Lin M."/>
            <person name="Wu X.Y."/>
            <person name="Wu W.L."/>
            <person name="Chen Y.Y."/>
            <person name="Chang S.B."/>
            <person name="Sakamoto S."/>
            <person name="Ohme-Takagi M."/>
            <person name="Yagi M."/>
            <person name="Zeng S.J."/>
            <person name="Shen C.Y."/>
            <person name="Yeh C.M."/>
            <person name="Luo Y.B."/>
            <person name="Tsai W.C."/>
            <person name="Van de Peer Y."/>
            <person name="Liu Z.J."/>
        </authorList>
    </citation>
    <scope>NUCLEOTIDE SEQUENCE [LARGE SCALE GENOMIC DNA]</scope>
    <source>
        <strain evidence="6">cv. Shenzhen</strain>
        <tissue evidence="5">Stem</tissue>
    </source>
</reference>
<accession>A0A2I0AV74</accession>
<feature type="compositionally biased region" description="Polar residues" evidence="4">
    <location>
        <begin position="1"/>
        <end position="10"/>
    </location>
</feature>
<evidence type="ECO:0008006" key="7">
    <source>
        <dbReference type="Google" id="ProtNLM"/>
    </source>
</evidence>
<dbReference type="Pfam" id="PF12836">
    <property type="entry name" value="HHH_3"/>
    <property type="match status" value="1"/>
</dbReference>
<evidence type="ECO:0000256" key="2">
    <source>
        <dbReference type="ARBA" id="ARBA00023175"/>
    </source>
</evidence>
<dbReference type="PANTHER" id="PTHR21180">
    <property type="entry name" value="ENDONUCLEASE/EXONUCLEASE/PHOSPHATASE FAMILY DOMAIN-CONTAINING PROTEIN 1"/>
    <property type="match status" value="1"/>
</dbReference>
<dbReference type="SUPFAM" id="SSF47781">
    <property type="entry name" value="RuvA domain 2-like"/>
    <property type="match status" value="1"/>
</dbReference>
<name>A0A2I0AV74_9ASPA</name>
<evidence type="ECO:0000313" key="5">
    <source>
        <dbReference type="EMBL" id="PKA59437.1"/>
    </source>
</evidence>
<keyword evidence="1" id="KW-0493">Microtubule</keyword>
<proteinExistence type="inferred from homology"/>
<dbReference type="InterPro" id="IPR010994">
    <property type="entry name" value="RuvA_2-like"/>
</dbReference>
<dbReference type="EMBL" id="KZ451949">
    <property type="protein sequence ID" value="PKA59437.1"/>
    <property type="molecule type" value="Genomic_DNA"/>
</dbReference>
<gene>
    <name evidence="5" type="ORF">AXF42_Ash019591</name>
</gene>
<keyword evidence="6" id="KW-1185">Reference proteome</keyword>
<dbReference type="Gene3D" id="1.10.150.280">
    <property type="entry name" value="AF1531-like domain"/>
    <property type="match status" value="1"/>
</dbReference>
<dbReference type="FunFam" id="1.10.150.280:FF:000003">
    <property type="entry name" value="Kinesin-like protein KIN-10C"/>
    <property type="match status" value="1"/>
</dbReference>